<protein>
    <recommendedName>
        <fullName evidence="1">Myb/SANT-like DNA-binding domain-containing protein</fullName>
    </recommendedName>
</protein>
<dbReference type="InterPro" id="IPR044822">
    <property type="entry name" value="Myb_DNA-bind_4"/>
</dbReference>
<evidence type="ECO:0000259" key="1">
    <source>
        <dbReference type="Pfam" id="PF13837"/>
    </source>
</evidence>
<evidence type="ECO:0000313" key="3">
    <source>
        <dbReference type="Proteomes" id="UP001159428"/>
    </source>
</evidence>
<dbReference type="FunFam" id="1.10.10.60:FF:000032">
    <property type="entry name" value="Zinc finger and SCAN domain-containing 20"/>
    <property type="match status" value="1"/>
</dbReference>
<evidence type="ECO:0000313" key="2">
    <source>
        <dbReference type="EMBL" id="CAH3123902.1"/>
    </source>
</evidence>
<feature type="domain" description="Myb/SANT-like DNA-binding" evidence="1">
    <location>
        <begin position="4"/>
        <end position="91"/>
    </location>
</feature>
<dbReference type="PANTHER" id="PTHR47595">
    <property type="entry name" value="HEAT SHOCK 70 KDA PROTEIN 14"/>
    <property type="match status" value="1"/>
</dbReference>
<keyword evidence="3" id="KW-1185">Reference proteome</keyword>
<feature type="non-terminal residue" evidence="2">
    <location>
        <position position="105"/>
    </location>
</feature>
<organism evidence="2 3">
    <name type="scientific">Pocillopora meandrina</name>
    <dbReference type="NCBI Taxonomy" id="46732"/>
    <lineage>
        <taxon>Eukaryota</taxon>
        <taxon>Metazoa</taxon>
        <taxon>Cnidaria</taxon>
        <taxon>Anthozoa</taxon>
        <taxon>Hexacorallia</taxon>
        <taxon>Scleractinia</taxon>
        <taxon>Astrocoeniina</taxon>
        <taxon>Pocilloporidae</taxon>
        <taxon>Pocillopora</taxon>
    </lineage>
</organism>
<dbReference type="Proteomes" id="UP001159428">
    <property type="component" value="Unassembled WGS sequence"/>
</dbReference>
<dbReference type="Pfam" id="PF13837">
    <property type="entry name" value="Myb_DNA-bind_4"/>
    <property type="match status" value="1"/>
</dbReference>
<sequence>MADTWWFEETKLLIALWSEEAVQHELNTMHNKKLVWDKISQGIADEGYSRSAQQCRVKINNLKQKYRKIRDGNKISGNQQKEREMFEPMDHVLGCKQTSKPRVVV</sequence>
<reference evidence="2 3" key="1">
    <citation type="submission" date="2022-05" db="EMBL/GenBank/DDBJ databases">
        <authorList>
            <consortium name="Genoscope - CEA"/>
            <person name="William W."/>
        </authorList>
    </citation>
    <scope>NUCLEOTIDE SEQUENCE [LARGE SCALE GENOMIC DNA]</scope>
</reference>
<dbReference type="Gene3D" id="1.10.10.60">
    <property type="entry name" value="Homeodomain-like"/>
    <property type="match status" value="1"/>
</dbReference>
<proteinExistence type="predicted"/>
<accession>A0AAU9WS20</accession>
<gene>
    <name evidence="2" type="ORF">PMEA_00011579</name>
</gene>
<comment type="caution">
    <text evidence="2">The sequence shown here is derived from an EMBL/GenBank/DDBJ whole genome shotgun (WGS) entry which is preliminary data.</text>
</comment>
<dbReference type="PANTHER" id="PTHR47595:SF1">
    <property type="entry name" value="MYB_SANT-LIKE DNA-BINDING DOMAIN-CONTAINING PROTEIN"/>
    <property type="match status" value="1"/>
</dbReference>
<name>A0AAU9WS20_9CNID</name>
<dbReference type="EMBL" id="CALNXJ010000020">
    <property type="protein sequence ID" value="CAH3123902.1"/>
    <property type="molecule type" value="Genomic_DNA"/>
</dbReference>
<dbReference type="AlphaFoldDB" id="A0AAU9WS20"/>